<dbReference type="EMBL" id="CP134878">
    <property type="protein sequence ID" value="WNM19981.1"/>
    <property type="molecule type" value="Genomic_DNA"/>
</dbReference>
<evidence type="ECO:0000256" key="4">
    <source>
        <dbReference type="ARBA" id="ARBA00022807"/>
    </source>
</evidence>
<dbReference type="Pfam" id="PF00877">
    <property type="entry name" value="NLPC_P60"/>
    <property type="match status" value="1"/>
</dbReference>
<dbReference type="Proteomes" id="UP001304515">
    <property type="component" value="Chromosome"/>
</dbReference>
<reference evidence="6 8" key="1">
    <citation type="submission" date="2023-09" db="EMBL/GenBank/DDBJ databases">
        <title>Flavobacterium sp. a novel bacteria isolate from Pepper rhizosphere.</title>
        <authorList>
            <person name="Peng Y."/>
            <person name="Lee J."/>
        </authorList>
    </citation>
    <scope>NUCLEOTIDE SEQUENCE</scope>
    <source>
        <strain evidence="6">PMR2A8</strain>
        <strain evidence="7 8">PMTSA4</strain>
    </source>
</reference>
<dbReference type="GO" id="GO:0006508">
    <property type="term" value="P:proteolysis"/>
    <property type="evidence" value="ECO:0007669"/>
    <property type="project" value="UniProtKB-KW"/>
</dbReference>
<dbReference type="SUPFAM" id="SSF54001">
    <property type="entry name" value="Cysteine proteinases"/>
    <property type="match status" value="1"/>
</dbReference>
<dbReference type="InterPro" id="IPR051202">
    <property type="entry name" value="Peptidase_C40"/>
</dbReference>
<dbReference type="PANTHER" id="PTHR47053">
    <property type="entry name" value="MUREIN DD-ENDOPEPTIDASE MEPH-RELATED"/>
    <property type="match status" value="1"/>
</dbReference>
<evidence type="ECO:0000313" key="7">
    <source>
        <dbReference type="EMBL" id="WNM21370.1"/>
    </source>
</evidence>
<gene>
    <name evidence="7" type="ORF">RN605_11860</name>
    <name evidence="6" type="ORF">RN608_04690</name>
</gene>
<keyword evidence="8" id="KW-1185">Reference proteome</keyword>
<accession>A0AA96J6C7</accession>
<dbReference type="InterPro" id="IPR038765">
    <property type="entry name" value="Papain-like_cys_pep_sf"/>
</dbReference>
<organism evidence="6">
    <name type="scientific">Flavobacterium capsici</name>
    <dbReference type="NCBI Taxonomy" id="3075618"/>
    <lineage>
        <taxon>Bacteria</taxon>
        <taxon>Pseudomonadati</taxon>
        <taxon>Bacteroidota</taxon>
        <taxon>Flavobacteriia</taxon>
        <taxon>Flavobacteriales</taxon>
        <taxon>Flavobacteriaceae</taxon>
        <taxon>Flavobacterium</taxon>
    </lineage>
</organism>
<evidence type="ECO:0000256" key="1">
    <source>
        <dbReference type="ARBA" id="ARBA00007074"/>
    </source>
</evidence>
<proteinExistence type="inferred from homology"/>
<dbReference type="KEGG" id="fcj:RN605_11860"/>
<dbReference type="GO" id="GO:0008234">
    <property type="term" value="F:cysteine-type peptidase activity"/>
    <property type="evidence" value="ECO:0007669"/>
    <property type="project" value="UniProtKB-KW"/>
</dbReference>
<name>A0AA96J6C7_9FLAO</name>
<evidence type="ECO:0000259" key="5">
    <source>
        <dbReference type="PROSITE" id="PS51935"/>
    </source>
</evidence>
<dbReference type="PANTHER" id="PTHR47053:SF1">
    <property type="entry name" value="MUREIN DD-ENDOPEPTIDASE MEPH-RELATED"/>
    <property type="match status" value="1"/>
</dbReference>
<sequence>MKLSNKILLLFIFLIVTSISFSQSNKIITSKAEAEKKGIYSAPSIEKAIAYNEPKTKISKKEQKEREKKLKKAKALLNTKNEKDIFIDKDEPSYFTEQLVNNLVDNIGVGYSFGGTSKNGFDCSGLLYSTFKKFDIELPRVSSSMADLGEKINTTNAEKGDLIFFATGGGNRITHVGLITEVNNDEILFVHASTSSGVIISSLTETYYQNTFVQINRILEN</sequence>
<evidence type="ECO:0000256" key="2">
    <source>
        <dbReference type="ARBA" id="ARBA00022670"/>
    </source>
</evidence>
<dbReference type="EMBL" id="CP134890">
    <property type="protein sequence ID" value="WNM21370.1"/>
    <property type="molecule type" value="Genomic_DNA"/>
</dbReference>
<dbReference type="PROSITE" id="PS51935">
    <property type="entry name" value="NLPC_P60"/>
    <property type="match status" value="1"/>
</dbReference>
<evidence type="ECO:0000313" key="8">
    <source>
        <dbReference type="Proteomes" id="UP001304515"/>
    </source>
</evidence>
<accession>A0AA96F2H7</accession>
<evidence type="ECO:0000256" key="3">
    <source>
        <dbReference type="ARBA" id="ARBA00022801"/>
    </source>
</evidence>
<keyword evidence="3" id="KW-0378">Hydrolase</keyword>
<dbReference type="RefSeq" id="WP_313325056.1">
    <property type="nucleotide sequence ID" value="NZ_CP134878.1"/>
</dbReference>
<dbReference type="InterPro" id="IPR000064">
    <property type="entry name" value="NLP_P60_dom"/>
</dbReference>
<feature type="domain" description="NlpC/P60" evidence="5">
    <location>
        <begin position="93"/>
        <end position="219"/>
    </location>
</feature>
<comment type="similarity">
    <text evidence="1">Belongs to the peptidase C40 family.</text>
</comment>
<protein>
    <submittedName>
        <fullName evidence="6">NlpC/P60 family protein</fullName>
    </submittedName>
</protein>
<dbReference type="AlphaFoldDB" id="A0AA96J6C7"/>
<evidence type="ECO:0000313" key="6">
    <source>
        <dbReference type="EMBL" id="WNM19981.1"/>
    </source>
</evidence>
<keyword evidence="4" id="KW-0788">Thiol protease</keyword>
<dbReference type="Gene3D" id="3.90.1720.10">
    <property type="entry name" value="endopeptidase domain like (from Nostoc punctiforme)"/>
    <property type="match status" value="1"/>
</dbReference>
<keyword evidence="2" id="KW-0645">Protease</keyword>